<evidence type="ECO:0000256" key="18">
    <source>
        <dbReference type="HAMAP-Rule" id="MF_01966"/>
    </source>
</evidence>
<dbReference type="PROSITE" id="PS01050">
    <property type="entry name" value="YJEF_C_2"/>
    <property type="match status" value="1"/>
</dbReference>
<keyword evidence="6 17" id="KW-0547">Nucleotide-binding</keyword>
<comment type="similarity">
    <text evidence="3 19">In the N-terminal section; belongs to the NnrE/AIBP family.</text>
</comment>
<dbReference type="EC" id="5.1.99.6" evidence="19"/>
<dbReference type="AlphaFoldDB" id="A0A0X8XXK0"/>
<dbReference type="HAMAP" id="MF_01965">
    <property type="entry name" value="NADHX_dehydratase"/>
    <property type="match status" value="1"/>
</dbReference>
<comment type="similarity">
    <text evidence="17">Belongs to the NnrD/CARKD family.</text>
</comment>
<proteinExistence type="inferred from homology"/>
<dbReference type="Pfam" id="PF01256">
    <property type="entry name" value="Carb_kinase"/>
    <property type="match status" value="1"/>
</dbReference>
<dbReference type="CDD" id="cd01171">
    <property type="entry name" value="YXKO-related"/>
    <property type="match status" value="1"/>
</dbReference>
<comment type="subunit">
    <text evidence="17">Homotetramer.</text>
</comment>
<accession>A0A0X8XXK0</accession>
<evidence type="ECO:0000256" key="2">
    <source>
        <dbReference type="ARBA" id="ARBA00000909"/>
    </source>
</evidence>
<feature type="binding site" evidence="17">
    <location>
        <position position="435"/>
    </location>
    <ligand>
        <name>(6S)-NADPHX</name>
        <dbReference type="ChEBI" id="CHEBI:64076"/>
    </ligand>
</feature>
<keyword evidence="7 17" id="KW-0067">ATP-binding</keyword>
<comment type="catalytic activity">
    <reaction evidence="15 17 19">
        <text>(6S)-NADHX + ADP = AMP + phosphate + NADH + H(+)</text>
        <dbReference type="Rhea" id="RHEA:32223"/>
        <dbReference type="ChEBI" id="CHEBI:15378"/>
        <dbReference type="ChEBI" id="CHEBI:43474"/>
        <dbReference type="ChEBI" id="CHEBI:57945"/>
        <dbReference type="ChEBI" id="CHEBI:64074"/>
        <dbReference type="ChEBI" id="CHEBI:456215"/>
        <dbReference type="ChEBI" id="CHEBI:456216"/>
        <dbReference type="EC" id="4.2.1.136"/>
    </reaction>
</comment>
<dbReference type="InterPro" id="IPR004443">
    <property type="entry name" value="YjeF_N_dom"/>
</dbReference>
<dbReference type="EMBL" id="FCOR01000002">
    <property type="protein sequence ID" value="CVK15659.1"/>
    <property type="molecule type" value="Genomic_DNA"/>
</dbReference>
<evidence type="ECO:0000256" key="6">
    <source>
        <dbReference type="ARBA" id="ARBA00022741"/>
    </source>
</evidence>
<dbReference type="PROSITE" id="PS51385">
    <property type="entry name" value="YJEF_N"/>
    <property type="match status" value="1"/>
</dbReference>
<feature type="binding site" evidence="17">
    <location>
        <position position="319"/>
    </location>
    <ligand>
        <name>(6S)-NADPHX</name>
        <dbReference type="ChEBI" id="CHEBI:64076"/>
    </ligand>
</feature>
<comment type="function">
    <text evidence="17">Catalyzes the dehydration of the S-form of NAD(P)HX at the expense of ADP, which is converted to AMP. Together with NAD(P)HX epimerase, which catalyzes the epimerization of the S- and R-forms, the enzyme allows the repair of both epimers of NAD(P)HX, a damaged form of NAD(P)H that is a result of enzymatic or heat-dependent hydration.</text>
</comment>
<evidence type="ECO:0000313" key="22">
    <source>
        <dbReference type="EMBL" id="CVK15659.1"/>
    </source>
</evidence>
<keyword evidence="11 18" id="KW-0413">Isomerase</keyword>
<dbReference type="GO" id="GO:0052856">
    <property type="term" value="F:NAD(P)HX epimerase activity"/>
    <property type="evidence" value="ECO:0007669"/>
    <property type="project" value="UniProtKB-UniRule"/>
</dbReference>
<dbReference type="InterPro" id="IPR036652">
    <property type="entry name" value="YjeF_N_dom_sf"/>
</dbReference>
<evidence type="ECO:0000259" key="20">
    <source>
        <dbReference type="PROSITE" id="PS51383"/>
    </source>
</evidence>
<feature type="binding site" evidence="18">
    <location>
        <position position="154"/>
    </location>
    <ligand>
        <name>(6S)-NADPHX</name>
        <dbReference type="ChEBI" id="CHEBI:64076"/>
    </ligand>
</feature>
<dbReference type="NCBIfam" id="TIGR00197">
    <property type="entry name" value="yjeF_nterm"/>
    <property type="match status" value="1"/>
</dbReference>
<dbReference type="HAMAP" id="MF_01966">
    <property type="entry name" value="NADHX_epimerase"/>
    <property type="match status" value="1"/>
</dbReference>
<dbReference type="PANTHER" id="PTHR12592">
    <property type="entry name" value="ATP-DEPENDENT (S)-NAD(P)H-HYDRATE DEHYDRATASE FAMILY MEMBER"/>
    <property type="match status" value="1"/>
</dbReference>
<protein>
    <recommendedName>
        <fullName evidence="19">Bifunctional NAD(P)H-hydrate repair enzyme</fullName>
    </recommendedName>
    <alternativeName>
        <fullName evidence="19">Nicotinamide nucleotide repair protein</fullName>
    </alternativeName>
    <domain>
        <recommendedName>
            <fullName evidence="19">ADP-dependent (S)-NAD(P)H-hydrate dehydratase</fullName>
            <ecNumber evidence="19">4.2.1.136</ecNumber>
        </recommendedName>
        <alternativeName>
            <fullName evidence="19">ADP-dependent NAD(P)HX dehydratase</fullName>
        </alternativeName>
    </domain>
    <domain>
        <recommendedName>
            <fullName evidence="19">NAD(P)H-hydrate epimerase</fullName>
            <ecNumber evidence="19">5.1.99.6</ecNumber>
        </recommendedName>
    </domain>
</protein>
<evidence type="ECO:0000256" key="16">
    <source>
        <dbReference type="ARBA" id="ARBA00049209"/>
    </source>
</evidence>
<keyword evidence="5 18" id="KW-0479">Metal-binding</keyword>
<comment type="similarity">
    <text evidence="18">Belongs to the NnrE/AIBP family.</text>
</comment>
<feature type="binding site" evidence="17">
    <location>
        <position position="370"/>
    </location>
    <ligand>
        <name>(6S)-NADPHX</name>
        <dbReference type="ChEBI" id="CHEBI:64076"/>
    </ligand>
</feature>
<name>A0A0X8XXK0_9FLAO</name>
<dbReference type="InterPro" id="IPR030677">
    <property type="entry name" value="Nnr"/>
</dbReference>
<dbReference type="SUPFAM" id="SSF64153">
    <property type="entry name" value="YjeF N-terminal domain-like"/>
    <property type="match status" value="1"/>
</dbReference>
<keyword evidence="8 17" id="KW-0521">NADP</keyword>
<dbReference type="GO" id="GO:0046872">
    <property type="term" value="F:metal ion binding"/>
    <property type="evidence" value="ECO:0007669"/>
    <property type="project" value="UniProtKB-UniRule"/>
</dbReference>
<organism evidence="22 23">
    <name type="scientific">Apibacter mensalis</name>
    <dbReference type="NCBI Taxonomy" id="1586267"/>
    <lineage>
        <taxon>Bacteria</taxon>
        <taxon>Pseudomonadati</taxon>
        <taxon>Bacteroidota</taxon>
        <taxon>Flavobacteriia</taxon>
        <taxon>Flavobacteriales</taxon>
        <taxon>Weeksellaceae</taxon>
        <taxon>Apibacter</taxon>
    </lineage>
</organism>
<evidence type="ECO:0000256" key="4">
    <source>
        <dbReference type="ARBA" id="ARBA00009524"/>
    </source>
</evidence>
<comment type="cofactor">
    <cofactor evidence="18 19">
        <name>K(+)</name>
        <dbReference type="ChEBI" id="CHEBI:29103"/>
    </cofactor>
    <text evidence="18 19">Binds 1 potassium ion per subunit.</text>
</comment>
<dbReference type="SUPFAM" id="SSF53613">
    <property type="entry name" value="Ribokinase-like"/>
    <property type="match status" value="1"/>
</dbReference>
<dbReference type="STRING" id="1586267.GCA_001418685_00489"/>
<evidence type="ECO:0000256" key="13">
    <source>
        <dbReference type="ARBA" id="ARBA00023268"/>
    </source>
</evidence>
<feature type="binding site" evidence="17">
    <location>
        <position position="434"/>
    </location>
    <ligand>
        <name>AMP</name>
        <dbReference type="ChEBI" id="CHEBI:456215"/>
    </ligand>
</feature>
<keyword evidence="23" id="KW-1185">Reference proteome</keyword>
<feature type="binding site" evidence="18">
    <location>
        <begin position="125"/>
        <end position="131"/>
    </location>
    <ligand>
        <name>(6S)-NADPHX</name>
        <dbReference type="ChEBI" id="CHEBI:64076"/>
    </ligand>
</feature>
<dbReference type="Gene3D" id="3.40.50.10260">
    <property type="entry name" value="YjeF N-terminal domain"/>
    <property type="match status" value="1"/>
</dbReference>
<evidence type="ECO:0000256" key="17">
    <source>
        <dbReference type="HAMAP-Rule" id="MF_01965"/>
    </source>
</evidence>
<evidence type="ECO:0000256" key="11">
    <source>
        <dbReference type="ARBA" id="ARBA00023235"/>
    </source>
</evidence>
<comment type="catalytic activity">
    <reaction evidence="2 18 19">
        <text>(6R)-NADPHX = (6S)-NADPHX</text>
        <dbReference type="Rhea" id="RHEA:32227"/>
        <dbReference type="ChEBI" id="CHEBI:64076"/>
        <dbReference type="ChEBI" id="CHEBI:64077"/>
        <dbReference type="EC" id="5.1.99.6"/>
    </reaction>
</comment>
<dbReference type="PANTHER" id="PTHR12592:SF0">
    <property type="entry name" value="ATP-DEPENDENT (S)-NAD(P)H-HYDRATE DEHYDRATASE"/>
    <property type="match status" value="1"/>
</dbReference>
<feature type="domain" description="YjeF N-terminal" evidence="21">
    <location>
        <begin position="5"/>
        <end position="212"/>
    </location>
</feature>
<comment type="catalytic activity">
    <reaction evidence="16 17 19">
        <text>(6S)-NADPHX + ADP = AMP + phosphate + NADPH + H(+)</text>
        <dbReference type="Rhea" id="RHEA:32235"/>
        <dbReference type="ChEBI" id="CHEBI:15378"/>
        <dbReference type="ChEBI" id="CHEBI:43474"/>
        <dbReference type="ChEBI" id="CHEBI:57783"/>
        <dbReference type="ChEBI" id="CHEBI:64076"/>
        <dbReference type="ChEBI" id="CHEBI:456215"/>
        <dbReference type="ChEBI" id="CHEBI:456216"/>
        <dbReference type="EC" id="4.2.1.136"/>
    </reaction>
</comment>
<dbReference type="PROSITE" id="PS51383">
    <property type="entry name" value="YJEF_C_3"/>
    <property type="match status" value="1"/>
</dbReference>
<feature type="domain" description="YjeF C-terminal" evidence="20">
    <location>
        <begin position="222"/>
        <end position="494"/>
    </location>
</feature>
<dbReference type="GO" id="GO:0052855">
    <property type="term" value="F:ADP-dependent NAD(P)H-hydrate dehydratase activity"/>
    <property type="evidence" value="ECO:0007669"/>
    <property type="project" value="UniProtKB-UniRule"/>
</dbReference>
<dbReference type="Pfam" id="PF03853">
    <property type="entry name" value="YjeF_N"/>
    <property type="match status" value="1"/>
</dbReference>
<feature type="binding site" evidence="18">
    <location>
        <position position="121"/>
    </location>
    <ligand>
        <name>K(+)</name>
        <dbReference type="ChEBI" id="CHEBI:29103"/>
    </ligand>
</feature>
<feature type="binding site" evidence="18">
    <location>
        <position position="58"/>
    </location>
    <ligand>
        <name>K(+)</name>
        <dbReference type="ChEBI" id="CHEBI:29103"/>
    </ligand>
</feature>
<comment type="function">
    <text evidence="14 19">Bifunctional enzyme that catalyzes the epimerization of the S- and R-forms of NAD(P)HX and the dehydration of the S-form of NAD(P)HX at the expense of ADP, which is converted to AMP. This allows the repair of both epimers of NAD(P)HX, a damaged form of NAD(P)H that is a result of enzymatic or heat-dependent hydration.</text>
</comment>
<dbReference type="NCBIfam" id="TIGR00196">
    <property type="entry name" value="yjeF_cterm"/>
    <property type="match status" value="1"/>
</dbReference>
<keyword evidence="13" id="KW-0511">Multifunctional enzyme</keyword>
<comment type="cofactor">
    <cofactor evidence="17">
        <name>Mg(2+)</name>
        <dbReference type="ChEBI" id="CHEBI:18420"/>
    </cofactor>
</comment>
<comment type="caution">
    <text evidence="17">Lacks conserved residue(s) required for the propagation of feature annotation.</text>
</comment>
<comment type="similarity">
    <text evidence="4 19">In the C-terminal section; belongs to the NnrD/CARKD family.</text>
</comment>
<evidence type="ECO:0000256" key="19">
    <source>
        <dbReference type="PIRNR" id="PIRNR017184"/>
    </source>
</evidence>
<dbReference type="Gene3D" id="3.40.1190.20">
    <property type="match status" value="1"/>
</dbReference>
<dbReference type="InterPro" id="IPR000631">
    <property type="entry name" value="CARKD"/>
</dbReference>
<evidence type="ECO:0000256" key="15">
    <source>
        <dbReference type="ARBA" id="ARBA00048238"/>
    </source>
</evidence>
<dbReference type="EC" id="4.2.1.136" evidence="19"/>
<evidence type="ECO:0000256" key="7">
    <source>
        <dbReference type="ARBA" id="ARBA00022840"/>
    </source>
</evidence>
<dbReference type="PIRSF" id="PIRSF017184">
    <property type="entry name" value="Nnr"/>
    <property type="match status" value="1"/>
</dbReference>
<evidence type="ECO:0000256" key="12">
    <source>
        <dbReference type="ARBA" id="ARBA00023239"/>
    </source>
</evidence>
<comment type="function">
    <text evidence="18">Catalyzes the epimerization of the S- and R-forms of NAD(P)HX, a damaged form of NAD(P)H that is a result of enzymatic or heat-dependent hydration. This is a prerequisite for the S-specific NAD(P)H-hydrate dehydratase to allow the repair of both epimers of NAD(P)HX.</text>
</comment>
<evidence type="ECO:0000256" key="8">
    <source>
        <dbReference type="ARBA" id="ARBA00022857"/>
    </source>
</evidence>
<evidence type="ECO:0000256" key="1">
    <source>
        <dbReference type="ARBA" id="ARBA00000013"/>
    </source>
</evidence>
<evidence type="ECO:0000256" key="5">
    <source>
        <dbReference type="ARBA" id="ARBA00022723"/>
    </source>
</evidence>
<keyword evidence="9 18" id="KW-0630">Potassium</keyword>
<dbReference type="GO" id="GO:0005524">
    <property type="term" value="F:ATP binding"/>
    <property type="evidence" value="ECO:0007669"/>
    <property type="project" value="UniProtKB-UniRule"/>
</dbReference>
<dbReference type="RefSeq" id="WP_055424884.1">
    <property type="nucleotide sequence ID" value="NZ_FCOR01000002.1"/>
</dbReference>
<keyword evidence="10 17" id="KW-0520">NAD</keyword>
<dbReference type="GO" id="GO:0110051">
    <property type="term" value="P:metabolite repair"/>
    <property type="evidence" value="ECO:0007669"/>
    <property type="project" value="TreeGrafter"/>
</dbReference>
<reference evidence="22 23" key="1">
    <citation type="submission" date="2016-01" db="EMBL/GenBank/DDBJ databases">
        <authorList>
            <person name="McClelland M."/>
            <person name="Jain A."/>
            <person name="Saraogi P."/>
            <person name="Mendelson R."/>
            <person name="Westerman R."/>
            <person name="SanMiguel P."/>
            <person name="Csonka L."/>
        </authorList>
    </citation>
    <scope>NUCLEOTIDE SEQUENCE [LARGE SCALE GENOMIC DNA]</scope>
    <source>
        <strain evidence="22 23">R-53146</strain>
    </source>
</reference>
<dbReference type="InterPro" id="IPR017953">
    <property type="entry name" value="Carbohydrate_kinase_pred_CS"/>
</dbReference>
<dbReference type="OrthoDB" id="9806925at2"/>
<evidence type="ECO:0000256" key="3">
    <source>
        <dbReference type="ARBA" id="ARBA00006001"/>
    </source>
</evidence>
<dbReference type="GO" id="GO:0046496">
    <property type="term" value="P:nicotinamide nucleotide metabolic process"/>
    <property type="evidence" value="ECO:0007669"/>
    <property type="project" value="UniProtKB-UniRule"/>
</dbReference>
<evidence type="ECO:0000259" key="21">
    <source>
        <dbReference type="PROSITE" id="PS51385"/>
    </source>
</evidence>
<feature type="binding site" evidence="18">
    <location>
        <position position="157"/>
    </location>
    <ligand>
        <name>K(+)</name>
        <dbReference type="ChEBI" id="CHEBI:29103"/>
    </ligand>
</feature>
<evidence type="ECO:0000256" key="9">
    <source>
        <dbReference type="ARBA" id="ARBA00022958"/>
    </source>
</evidence>
<evidence type="ECO:0000256" key="10">
    <source>
        <dbReference type="ARBA" id="ARBA00023027"/>
    </source>
</evidence>
<dbReference type="InterPro" id="IPR029056">
    <property type="entry name" value="Ribokinase-like"/>
</dbReference>
<feature type="binding site" evidence="17">
    <location>
        <begin position="405"/>
        <end position="409"/>
    </location>
    <ligand>
        <name>AMP</name>
        <dbReference type="ChEBI" id="CHEBI:456215"/>
    </ligand>
</feature>
<gene>
    <name evidence="17" type="primary">nnrD</name>
    <name evidence="18" type="synonym">nnrE</name>
    <name evidence="22" type="ORF">Ga0061079_102210</name>
</gene>
<dbReference type="Proteomes" id="UP000182761">
    <property type="component" value="Unassembled WGS sequence"/>
</dbReference>
<evidence type="ECO:0000313" key="23">
    <source>
        <dbReference type="Proteomes" id="UP000182761"/>
    </source>
</evidence>
<sequence length="496" mass="54920">MKILTSTQIKECANQSIQSEITTSLELMESSALACFEWLKSRYSNEHNYYIFCGKGNNGGDGLALARLLYNENFNVEAFIIQSSADFSEDTQINFDKFPKSVYFIEGDDFEVTEEKAIIIDALFGTGLNKKLKGEAEKIVSKLNEINAIKISIDIPSGLFADSLPEENQIVFRADETLTFEFYKRSFLHLEAAQYAGKIHVLDIGLDKNLIENEKTDNYLIEYSHFEKNYKRRNPFSNKGNFGKAIIIGGSYGKIGSITLSTLSALRVGTGLVFTGAPEYGSLVLQTIAPEAMFFSCGDKYIEDIQIPFENYTIGIGPGLGTEATTKMAFEKMLENENNPMVLDADALNIISENKDLLNLIPKYSIITPHPKEFERLFGKTNSTLEQCELARKKAKEYEIVIVIKGHNTAILLPEGTCYYNATGNAGMAKGGSGDVLTGIITGLLAQGYDSKLATILGVYIHGKAGDYAYEKFSQESMTAQGIIQCLSDVFLELNK</sequence>
<feature type="binding site" evidence="18">
    <location>
        <begin position="57"/>
        <end position="61"/>
    </location>
    <ligand>
        <name>(6S)-NADPHX</name>
        <dbReference type="ChEBI" id="CHEBI:64076"/>
    </ligand>
</feature>
<keyword evidence="12 17" id="KW-0456">Lyase</keyword>
<evidence type="ECO:0000256" key="14">
    <source>
        <dbReference type="ARBA" id="ARBA00025153"/>
    </source>
</evidence>
<comment type="catalytic activity">
    <reaction evidence="1 18 19">
        <text>(6R)-NADHX = (6S)-NADHX</text>
        <dbReference type="Rhea" id="RHEA:32215"/>
        <dbReference type="ChEBI" id="CHEBI:64074"/>
        <dbReference type="ChEBI" id="CHEBI:64075"/>
        <dbReference type="EC" id="5.1.99.6"/>
    </reaction>
</comment>